<evidence type="ECO:0000313" key="2">
    <source>
        <dbReference type="Proteomes" id="UP001218218"/>
    </source>
</evidence>
<feature type="non-terminal residue" evidence="1">
    <location>
        <position position="77"/>
    </location>
</feature>
<comment type="caution">
    <text evidence="1">The sequence shown here is derived from an EMBL/GenBank/DDBJ whole genome shotgun (WGS) entry which is preliminary data.</text>
</comment>
<name>A0AAD6ZMP4_9AGAR</name>
<dbReference type="AlphaFoldDB" id="A0AAD6ZMP4"/>
<sequence length="77" mass="9007">TGVRPVMQERVESDKTENFIVHAPLDRFIINTHSFHNPHLVRATVSRDLWAPVALFEDRRAKHDEFSARLRESRATK</sequence>
<reference evidence="1" key="1">
    <citation type="submission" date="2023-03" db="EMBL/GenBank/DDBJ databases">
        <title>Massive genome expansion in bonnet fungi (Mycena s.s.) driven by repeated elements and novel gene families across ecological guilds.</title>
        <authorList>
            <consortium name="Lawrence Berkeley National Laboratory"/>
            <person name="Harder C.B."/>
            <person name="Miyauchi S."/>
            <person name="Viragh M."/>
            <person name="Kuo A."/>
            <person name="Thoen E."/>
            <person name="Andreopoulos B."/>
            <person name="Lu D."/>
            <person name="Skrede I."/>
            <person name="Drula E."/>
            <person name="Henrissat B."/>
            <person name="Morin E."/>
            <person name="Kohler A."/>
            <person name="Barry K."/>
            <person name="LaButti K."/>
            <person name="Morin E."/>
            <person name="Salamov A."/>
            <person name="Lipzen A."/>
            <person name="Mereny Z."/>
            <person name="Hegedus B."/>
            <person name="Baldrian P."/>
            <person name="Stursova M."/>
            <person name="Weitz H."/>
            <person name="Taylor A."/>
            <person name="Grigoriev I.V."/>
            <person name="Nagy L.G."/>
            <person name="Martin F."/>
            <person name="Kauserud H."/>
        </authorList>
    </citation>
    <scope>NUCLEOTIDE SEQUENCE</scope>
    <source>
        <strain evidence="1">CBHHK002</strain>
    </source>
</reference>
<gene>
    <name evidence="1" type="ORF">DFH08DRAFT_652354</name>
</gene>
<proteinExistence type="predicted"/>
<protein>
    <submittedName>
        <fullName evidence="1">Uncharacterized protein</fullName>
    </submittedName>
</protein>
<evidence type="ECO:0000313" key="1">
    <source>
        <dbReference type="EMBL" id="KAJ7330452.1"/>
    </source>
</evidence>
<organism evidence="1 2">
    <name type="scientific">Mycena albidolilacea</name>
    <dbReference type="NCBI Taxonomy" id="1033008"/>
    <lineage>
        <taxon>Eukaryota</taxon>
        <taxon>Fungi</taxon>
        <taxon>Dikarya</taxon>
        <taxon>Basidiomycota</taxon>
        <taxon>Agaricomycotina</taxon>
        <taxon>Agaricomycetes</taxon>
        <taxon>Agaricomycetidae</taxon>
        <taxon>Agaricales</taxon>
        <taxon>Marasmiineae</taxon>
        <taxon>Mycenaceae</taxon>
        <taxon>Mycena</taxon>
    </lineage>
</organism>
<keyword evidence="2" id="KW-1185">Reference proteome</keyword>
<dbReference type="Proteomes" id="UP001218218">
    <property type="component" value="Unassembled WGS sequence"/>
</dbReference>
<dbReference type="EMBL" id="JARIHO010000037">
    <property type="protein sequence ID" value="KAJ7330452.1"/>
    <property type="molecule type" value="Genomic_DNA"/>
</dbReference>
<feature type="non-terminal residue" evidence="1">
    <location>
        <position position="1"/>
    </location>
</feature>
<accession>A0AAD6ZMP4</accession>